<feature type="domain" description="Cadherin" evidence="10">
    <location>
        <begin position="145"/>
        <end position="253"/>
    </location>
</feature>
<dbReference type="GO" id="GO:0005886">
    <property type="term" value="C:plasma membrane"/>
    <property type="evidence" value="ECO:0007669"/>
    <property type="project" value="UniProtKB-SubCell"/>
</dbReference>
<dbReference type="Proteomes" id="UP000265140">
    <property type="component" value="Chromosome 7"/>
</dbReference>
<dbReference type="SMART" id="SM00112">
    <property type="entry name" value="CA"/>
    <property type="match status" value="2"/>
</dbReference>
<dbReference type="GO" id="GO:0007156">
    <property type="term" value="P:homophilic cell adhesion via plasma membrane adhesion molecules"/>
    <property type="evidence" value="ECO:0007669"/>
    <property type="project" value="InterPro"/>
</dbReference>
<dbReference type="PANTHER" id="PTHR24028">
    <property type="entry name" value="CADHERIN-87A"/>
    <property type="match status" value="1"/>
</dbReference>
<evidence type="ECO:0000256" key="8">
    <source>
        <dbReference type="ARBA" id="ARBA00023180"/>
    </source>
</evidence>
<dbReference type="Gene3D" id="2.60.40.60">
    <property type="entry name" value="Cadherins"/>
    <property type="match status" value="2"/>
</dbReference>
<keyword evidence="12" id="KW-1185">Reference proteome</keyword>
<comment type="subcellular location">
    <subcellularLocation>
        <location evidence="1">Membrane</location>
        <topology evidence="1">Single-pass membrane protein</topology>
    </subcellularLocation>
</comment>
<dbReference type="InterPro" id="IPR050174">
    <property type="entry name" value="Protocadherin/Cadherin-CA"/>
</dbReference>
<keyword evidence="6" id="KW-1133">Transmembrane helix</keyword>
<evidence type="ECO:0000256" key="2">
    <source>
        <dbReference type="ARBA" id="ARBA00022692"/>
    </source>
</evidence>
<evidence type="ECO:0000259" key="10">
    <source>
        <dbReference type="PROSITE" id="PS50268"/>
    </source>
</evidence>
<evidence type="ECO:0000256" key="7">
    <source>
        <dbReference type="ARBA" id="ARBA00023136"/>
    </source>
</evidence>
<reference evidence="11" key="2">
    <citation type="submission" date="2025-08" db="UniProtKB">
        <authorList>
            <consortium name="Ensembl"/>
        </authorList>
    </citation>
    <scope>IDENTIFICATION</scope>
</reference>
<keyword evidence="7" id="KW-0472">Membrane</keyword>
<dbReference type="PROSITE" id="PS00232">
    <property type="entry name" value="CADHERIN_1"/>
    <property type="match status" value="1"/>
</dbReference>
<evidence type="ECO:0000256" key="9">
    <source>
        <dbReference type="PROSITE-ProRule" id="PRU00043"/>
    </source>
</evidence>
<keyword evidence="3" id="KW-0677">Repeat</keyword>
<dbReference type="InterPro" id="IPR020894">
    <property type="entry name" value="Cadherin_CS"/>
</dbReference>
<evidence type="ECO:0000256" key="6">
    <source>
        <dbReference type="ARBA" id="ARBA00022989"/>
    </source>
</evidence>
<evidence type="ECO:0000256" key="1">
    <source>
        <dbReference type="ARBA" id="ARBA00004167"/>
    </source>
</evidence>
<dbReference type="PROSITE" id="PS50268">
    <property type="entry name" value="CADHERIN_2"/>
    <property type="match status" value="2"/>
</dbReference>
<evidence type="ECO:0000256" key="5">
    <source>
        <dbReference type="ARBA" id="ARBA00022889"/>
    </source>
</evidence>
<proteinExistence type="predicted"/>
<organism evidence="11 12">
    <name type="scientific">Esox lucius</name>
    <name type="common">Northern pike</name>
    <dbReference type="NCBI Taxonomy" id="8010"/>
    <lineage>
        <taxon>Eukaryota</taxon>
        <taxon>Metazoa</taxon>
        <taxon>Chordata</taxon>
        <taxon>Craniata</taxon>
        <taxon>Vertebrata</taxon>
        <taxon>Euteleostomi</taxon>
        <taxon>Actinopterygii</taxon>
        <taxon>Neopterygii</taxon>
        <taxon>Teleostei</taxon>
        <taxon>Protacanthopterygii</taxon>
        <taxon>Esociformes</taxon>
        <taxon>Esocidae</taxon>
        <taxon>Esox</taxon>
    </lineage>
</organism>
<dbReference type="GO" id="GO:0005509">
    <property type="term" value="F:calcium ion binding"/>
    <property type="evidence" value="ECO:0007669"/>
    <property type="project" value="UniProtKB-UniRule"/>
</dbReference>
<feature type="domain" description="Cadherin" evidence="10">
    <location>
        <begin position="85"/>
        <end position="144"/>
    </location>
</feature>
<keyword evidence="5" id="KW-0130">Cell adhesion</keyword>
<dbReference type="InterPro" id="IPR013164">
    <property type="entry name" value="Cadherin_N"/>
</dbReference>
<dbReference type="Pfam" id="PF00028">
    <property type="entry name" value="Cadherin"/>
    <property type="match status" value="1"/>
</dbReference>
<dbReference type="Ensembl" id="ENSELUT00000099987.1">
    <property type="protein sequence ID" value="ENSELUP00000097031.1"/>
    <property type="gene ID" value="ENSELUG00000044216.1"/>
</dbReference>
<reference evidence="11 12" key="1">
    <citation type="submission" date="2020-02" db="EMBL/GenBank/DDBJ databases">
        <title>Esox lucius (northern pike) genome, fEsoLuc1, primary haplotype.</title>
        <authorList>
            <person name="Myers G."/>
            <person name="Karagic N."/>
            <person name="Meyer A."/>
            <person name="Pippel M."/>
            <person name="Reichard M."/>
            <person name="Winkler S."/>
            <person name="Tracey A."/>
            <person name="Sims Y."/>
            <person name="Howe K."/>
            <person name="Rhie A."/>
            <person name="Formenti G."/>
            <person name="Durbin R."/>
            <person name="Fedrigo O."/>
            <person name="Jarvis E.D."/>
        </authorList>
    </citation>
    <scope>NUCLEOTIDE SEQUENCE [LARGE SCALE GENOMIC DNA]</scope>
</reference>
<reference evidence="11" key="3">
    <citation type="submission" date="2025-09" db="UniProtKB">
        <authorList>
            <consortium name="Ensembl"/>
        </authorList>
    </citation>
    <scope>IDENTIFICATION</scope>
</reference>
<keyword evidence="8" id="KW-0325">Glycoprotein</keyword>
<dbReference type="Pfam" id="PF08266">
    <property type="entry name" value="Cadherin_2"/>
    <property type="match status" value="1"/>
</dbReference>
<dbReference type="GeneTree" id="ENSGT00940000166432"/>
<dbReference type="SUPFAM" id="SSF49313">
    <property type="entry name" value="Cadherin-like"/>
    <property type="match status" value="1"/>
</dbReference>
<dbReference type="InterPro" id="IPR015919">
    <property type="entry name" value="Cadherin-like_sf"/>
</dbReference>
<evidence type="ECO:0000313" key="11">
    <source>
        <dbReference type="Ensembl" id="ENSELUP00000097031.1"/>
    </source>
</evidence>
<gene>
    <name evidence="11" type="primary">RAB21</name>
</gene>
<evidence type="ECO:0000256" key="3">
    <source>
        <dbReference type="ARBA" id="ARBA00022737"/>
    </source>
</evidence>
<dbReference type="GO" id="GO:0009653">
    <property type="term" value="P:anatomical structure morphogenesis"/>
    <property type="evidence" value="ECO:0007669"/>
    <property type="project" value="UniProtKB-ARBA"/>
</dbReference>
<dbReference type="InterPro" id="IPR002126">
    <property type="entry name" value="Cadherin-like_dom"/>
</dbReference>
<keyword evidence="2" id="KW-0812">Transmembrane</keyword>
<accession>A0AAY5L7L9</accession>
<evidence type="ECO:0000256" key="4">
    <source>
        <dbReference type="ARBA" id="ARBA00022837"/>
    </source>
</evidence>
<dbReference type="PRINTS" id="PR00205">
    <property type="entry name" value="CADHERIN"/>
</dbReference>
<protein>
    <recommendedName>
        <fullName evidence="10">Cadherin domain-containing protein</fullName>
    </recommendedName>
</protein>
<name>A0AAY5L7L9_ESOLU</name>
<dbReference type="AlphaFoldDB" id="A0AAY5L7L9"/>
<keyword evidence="4 9" id="KW-0106">Calcium</keyword>
<dbReference type="CDD" id="cd11304">
    <property type="entry name" value="Cadherin_repeat"/>
    <property type="match status" value="2"/>
</dbReference>
<sequence>MGTWIHKAIMGYTGFLVIMRLLHLTFCLCLLSISNGDVSYSIPEEMKRGSLIGHLVKDIGLDAKRLSVRKARLDMAGIRHRYCDINLNTGDLIVAETIDREELCGPRASCTLKYELVLENPLELHQLHNIILQVQDINDNAPQFAKDAIKFEIRESAVKGSRFSVDQAHDEDIGLNAVQSYTLERNNHFILAVHTNPGGGKYGELVLEKELDREQQEEVKLLLTAVDGGTPKKSGTVVIHVTVLDANDNKPVFSQNVYKLLKNAFSSERHFTLEIILRTN</sequence>
<dbReference type="PANTHER" id="PTHR24028:SF114">
    <property type="entry name" value="PCDH2G3 PROTEIN-RELATED"/>
    <property type="match status" value="1"/>
</dbReference>
<evidence type="ECO:0000313" key="12">
    <source>
        <dbReference type="Proteomes" id="UP000265140"/>
    </source>
</evidence>